<dbReference type="InterPro" id="IPR024712">
    <property type="entry name" value="Catalase_clade2"/>
</dbReference>
<comment type="caution">
    <text evidence="16">The sequence shown here is derived from an EMBL/GenBank/DDBJ whole genome shotgun (WGS) entry which is preliminary data.</text>
</comment>
<dbReference type="PANTHER" id="PTHR42821:SF1">
    <property type="entry name" value="CATALASE-B"/>
    <property type="match status" value="1"/>
</dbReference>
<dbReference type="PROSITE" id="PS00438">
    <property type="entry name" value="CATALASE_2"/>
    <property type="match status" value="1"/>
</dbReference>
<evidence type="ECO:0000256" key="6">
    <source>
        <dbReference type="ARBA" id="ARBA00022723"/>
    </source>
</evidence>
<evidence type="ECO:0000256" key="13">
    <source>
        <dbReference type="RuleBase" id="RU000498"/>
    </source>
</evidence>
<evidence type="ECO:0000256" key="8">
    <source>
        <dbReference type="ARBA" id="ARBA00023004"/>
    </source>
</evidence>
<dbReference type="STRING" id="698492.A0A0E9NAC3"/>
<dbReference type="Pfam" id="PF18011">
    <property type="entry name" value="Catalase_C"/>
    <property type="match status" value="1"/>
</dbReference>
<dbReference type="PROSITE" id="PS00437">
    <property type="entry name" value="CATALASE_1"/>
    <property type="match status" value="1"/>
</dbReference>
<comment type="similarity">
    <text evidence="2 10 13">Belongs to the catalase family.</text>
</comment>
<reference evidence="16 17" key="3">
    <citation type="journal article" date="2015" name="Genome Announc.">
        <title>Draft Genome Sequence of the Archiascomycetous Yeast Saitoella complicata.</title>
        <authorList>
            <person name="Yamauchi K."/>
            <person name="Kondo S."/>
            <person name="Hamamoto M."/>
            <person name="Takahashi Y."/>
            <person name="Ogura Y."/>
            <person name="Hayashi T."/>
            <person name="Nishida H."/>
        </authorList>
    </citation>
    <scope>NUCLEOTIDE SEQUENCE [LARGE SCALE GENOMIC DNA]</scope>
    <source>
        <strain evidence="16 17">NRRL Y-17804</strain>
    </source>
</reference>
<dbReference type="OMA" id="WQMSDRA"/>
<dbReference type="Gene3D" id="2.40.180.10">
    <property type="entry name" value="Catalase core domain"/>
    <property type="match status" value="1"/>
</dbReference>
<reference evidence="16 17" key="2">
    <citation type="journal article" date="2014" name="J. Gen. Appl. Microbiol.">
        <title>The early diverging ascomycetous budding yeast Saitoella complicata has three histone deacetylases belonging to the Clr6, Hos2, and Rpd3 lineages.</title>
        <authorList>
            <person name="Nishida H."/>
            <person name="Matsumoto T."/>
            <person name="Kondo S."/>
            <person name="Hamamoto M."/>
            <person name="Yoshikawa H."/>
        </authorList>
    </citation>
    <scope>NUCLEOTIDE SEQUENCE [LARGE SCALE GENOMIC DNA]</scope>
    <source>
        <strain evidence="16 17">NRRL Y-17804</strain>
    </source>
</reference>
<dbReference type="InterPro" id="IPR041399">
    <property type="entry name" value="Catalase_large_C"/>
</dbReference>
<dbReference type="EMBL" id="BACD03000005">
    <property type="protein sequence ID" value="GAO46779.1"/>
    <property type="molecule type" value="Genomic_DNA"/>
</dbReference>
<evidence type="ECO:0000256" key="2">
    <source>
        <dbReference type="ARBA" id="ARBA00005329"/>
    </source>
</evidence>
<name>A0A0E9NAC3_SAICN</name>
<evidence type="ECO:0000256" key="9">
    <source>
        <dbReference type="ARBA" id="ARBA00023324"/>
    </source>
</evidence>
<keyword evidence="17" id="KW-1185">Reference proteome</keyword>
<evidence type="ECO:0000256" key="12">
    <source>
        <dbReference type="PIRSR" id="PIRSR038927-2"/>
    </source>
</evidence>
<dbReference type="InterPro" id="IPR010582">
    <property type="entry name" value="Catalase_immune_responsive"/>
</dbReference>
<evidence type="ECO:0000256" key="4">
    <source>
        <dbReference type="ARBA" id="ARBA00022559"/>
    </source>
</evidence>
<dbReference type="EC" id="1.11.1.6" evidence="3 10"/>
<gene>
    <name evidence="16" type="ORF">G7K_1000-t1</name>
</gene>
<dbReference type="PROSITE" id="PS51402">
    <property type="entry name" value="CATALASE_3"/>
    <property type="match status" value="1"/>
</dbReference>
<dbReference type="PRINTS" id="PR00067">
    <property type="entry name" value="CATALASE"/>
</dbReference>
<dbReference type="PANTHER" id="PTHR42821">
    <property type="entry name" value="CATALASE"/>
    <property type="match status" value="1"/>
</dbReference>
<evidence type="ECO:0000256" key="7">
    <source>
        <dbReference type="ARBA" id="ARBA00023002"/>
    </source>
</evidence>
<feature type="binding site" description="axial binding residue" evidence="12">
    <location>
        <position position="390"/>
    </location>
    <ligand>
        <name>heme</name>
        <dbReference type="ChEBI" id="CHEBI:30413"/>
    </ligand>
    <ligandPart>
        <name>Fe</name>
        <dbReference type="ChEBI" id="CHEBI:18248"/>
    </ligandPart>
</feature>
<comment type="cofactor">
    <cofactor evidence="1 10 12">
        <name>heme</name>
        <dbReference type="ChEBI" id="CHEBI:30413"/>
    </cofactor>
</comment>
<reference evidence="16 17" key="1">
    <citation type="journal article" date="2011" name="J. Gen. Appl. Microbiol.">
        <title>Draft genome sequencing of the enigmatic yeast Saitoella complicata.</title>
        <authorList>
            <person name="Nishida H."/>
            <person name="Hamamoto M."/>
            <person name="Sugiyama J."/>
        </authorList>
    </citation>
    <scope>NUCLEOTIDE SEQUENCE [LARGE SCALE GENOMIC DNA]</scope>
    <source>
        <strain evidence="16 17">NRRL Y-17804</strain>
    </source>
</reference>
<accession>A0A0E9NAC3</accession>
<dbReference type="GO" id="GO:0005829">
    <property type="term" value="C:cytosol"/>
    <property type="evidence" value="ECO:0007669"/>
    <property type="project" value="TreeGrafter"/>
</dbReference>
<dbReference type="GO" id="GO:0020037">
    <property type="term" value="F:heme binding"/>
    <property type="evidence" value="ECO:0007669"/>
    <property type="project" value="UniProtKB-UniRule"/>
</dbReference>
<comment type="function">
    <text evidence="10">Occurs in almost all aerobically respiring organisms and serves to protect cells from the toxic effects of hydrogen peroxide.</text>
</comment>
<evidence type="ECO:0000313" key="17">
    <source>
        <dbReference type="Proteomes" id="UP000033140"/>
    </source>
</evidence>
<keyword evidence="7 10" id="KW-0560">Oxidoreductase</keyword>
<evidence type="ECO:0000256" key="3">
    <source>
        <dbReference type="ARBA" id="ARBA00012314"/>
    </source>
</evidence>
<keyword evidence="5 10" id="KW-0349">Heme</keyword>
<evidence type="ECO:0000259" key="15">
    <source>
        <dbReference type="SMART" id="SM01060"/>
    </source>
</evidence>
<feature type="active site" evidence="11">
    <location>
        <position position="176"/>
    </location>
</feature>
<evidence type="ECO:0000256" key="1">
    <source>
        <dbReference type="ARBA" id="ARBA00001971"/>
    </source>
</evidence>
<comment type="function">
    <text evidence="14">Catalyzes the degradation of hydrogen peroxide (H(2)O(2)) generated by peroxisomal oxidases to water and oxygen, thereby protecting cells from the toxic effects of hydrogen peroxide.</text>
</comment>
<dbReference type="FunFam" id="2.40.180.10:FF:000003">
    <property type="entry name" value="Catalase"/>
    <property type="match status" value="1"/>
</dbReference>
<dbReference type="SUPFAM" id="SSF52317">
    <property type="entry name" value="Class I glutamine amidotransferase-like"/>
    <property type="match status" value="1"/>
</dbReference>
<proteinExistence type="inferred from homology"/>
<evidence type="ECO:0000256" key="11">
    <source>
        <dbReference type="PIRSR" id="PIRSR038927-1"/>
    </source>
</evidence>
<feature type="domain" description="Catalase core" evidence="15">
    <location>
        <begin position="53"/>
        <end position="444"/>
    </location>
</feature>
<comment type="catalytic activity">
    <reaction evidence="10 13">
        <text>2 H2O2 = O2 + 2 H2O</text>
        <dbReference type="Rhea" id="RHEA:20309"/>
        <dbReference type="ChEBI" id="CHEBI:15377"/>
        <dbReference type="ChEBI" id="CHEBI:15379"/>
        <dbReference type="ChEBI" id="CHEBI:16240"/>
        <dbReference type="EC" id="1.11.1.6"/>
    </reaction>
</comment>
<dbReference type="GO" id="GO:0004096">
    <property type="term" value="F:catalase activity"/>
    <property type="evidence" value="ECO:0007669"/>
    <property type="project" value="UniProtKB-UniRule"/>
</dbReference>
<evidence type="ECO:0000256" key="14">
    <source>
        <dbReference type="RuleBase" id="RU004142"/>
    </source>
</evidence>
<dbReference type="PIRSF" id="PIRSF038927">
    <property type="entry name" value="Catalase_clade2"/>
    <property type="match status" value="1"/>
</dbReference>
<dbReference type="Gene3D" id="3.40.50.880">
    <property type="match status" value="1"/>
</dbReference>
<dbReference type="SUPFAM" id="SSF56634">
    <property type="entry name" value="Heme-dependent catalase-like"/>
    <property type="match status" value="1"/>
</dbReference>
<dbReference type="SMART" id="SM01060">
    <property type="entry name" value="Catalase"/>
    <property type="match status" value="1"/>
</dbReference>
<organism evidence="16 17">
    <name type="scientific">Saitoella complicata (strain BCRC 22490 / CBS 7301 / JCM 7358 / NBRC 10748 / NRRL Y-17804)</name>
    <dbReference type="NCBI Taxonomy" id="698492"/>
    <lineage>
        <taxon>Eukaryota</taxon>
        <taxon>Fungi</taxon>
        <taxon>Dikarya</taxon>
        <taxon>Ascomycota</taxon>
        <taxon>Taphrinomycotina</taxon>
        <taxon>Taphrinomycotina incertae sedis</taxon>
        <taxon>Saitoella</taxon>
    </lineage>
</organism>
<evidence type="ECO:0000256" key="10">
    <source>
        <dbReference type="PIRNR" id="PIRNR038927"/>
    </source>
</evidence>
<evidence type="ECO:0000313" key="16">
    <source>
        <dbReference type="EMBL" id="GAO46779.1"/>
    </source>
</evidence>
<keyword evidence="8 10" id="KW-0408">Iron</keyword>
<dbReference type="CDD" id="cd03132">
    <property type="entry name" value="GATase1_catalase"/>
    <property type="match status" value="1"/>
</dbReference>
<feature type="active site" evidence="11">
    <location>
        <position position="103"/>
    </location>
</feature>
<sequence length="750" mass="83907">MSLQSALETMQEVGGGLKAKMAEKANALSSNAKIKQLGQYTVTPESTRDNCMTTNTGVKVSNTDDWLKVISDNGTGPHILEDFHAREKIHHFDHERIPERVVHARGAGAHGVFRLFESAADVTCAKVLTDTSRETPMFVRFSTVLGSRGSADTVRDVRGFAIRFYTDEGNWDIVGNNIPVFFIQDSIKFPDVIHSGKPEPSTEVPQAQSAHNNFWDFMGLQPETSHMFMWAMSDRGIPRSYRMMQGFGVNTFALINEQGERTFVKFVWTPELGVHSLVWDEALKICGQDPDFHRKDLYAAIDNGAYPKWKFGIQCIKEADADNFDFDILDSTKLWPEQLVPVRYIGEFELNRNVTEYFPETEQVAFCTSHIVPGIDFTDDPLLQGRNFSYLDTQLNRFGSFNFNELPINRPLAPTLNNQRDGFMRHTITEGKVNYWPNRYSSIKPTPASGGSGGFETYRQEVNGFKQRKRGPKFYEHLNQATQFYNSMRPHEKRHMTNSFVFELSKCDDPQVYTTMIERLNMVSFELACTVATQVGVAPPEKPFKTEYPTAAIQGVSQAELTGNGSIEGRRVAILIADGFDLGQVTEMRTALAAQKAVTFIVGERRGPIKAAGQEESSKYEEGLGADFSWESGRSTLFDAIYVPGGAGHILKMKQSGRVTHWVREAFEHLKPICATGEGVDFIQQAVVLPGVDLALSEQSTEVVNSYGVITSRNVGLTNVGDVAKQFSQEMSQHRNWAREDAGLNLKVAA</sequence>
<dbReference type="GO" id="GO:0046872">
    <property type="term" value="F:metal ion binding"/>
    <property type="evidence" value="ECO:0007669"/>
    <property type="project" value="UniProtKB-KW"/>
</dbReference>
<evidence type="ECO:0000256" key="5">
    <source>
        <dbReference type="ARBA" id="ARBA00022617"/>
    </source>
</evidence>
<dbReference type="InterPro" id="IPR011614">
    <property type="entry name" value="Catalase_core"/>
</dbReference>
<dbReference type="InterPro" id="IPR043156">
    <property type="entry name" value="Catalase_clade2_helical"/>
</dbReference>
<dbReference type="InterPro" id="IPR002226">
    <property type="entry name" value="Catalase_haem_BS"/>
</dbReference>
<keyword evidence="9 10" id="KW-0376">Hydrogen peroxide</keyword>
<dbReference type="InterPro" id="IPR024708">
    <property type="entry name" value="Catalase_AS"/>
</dbReference>
<dbReference type="InterPro" id="IPR018028">
    <property type="entry name" value="Catalase"/>
</dbReference>
<keyword evidence="6 10" id="KW-0479">Metal-binding</keyword>
<dbReference type="InterPro" id="IPR029062">
    <property type="entry name" value="Class_I_gatase-like"/>
</dbReference>
<dbReference type="Proteomes" id="UP000033140">
    <property type="component" value="Unassembled WGS sequence"/>
</dbReference>
<dbReference type="GO" id="GO:0006979">
    <property type="term" value="P:response to oxidative stress"/>
    <property type="evidence" value="ECO:0007669"/>
    <property type="project" value="InterPro"/>
</dbReference>
<protein>
    <recommendedName>
        <fullName evidence="3 10">Catalase</fullName>
        <ecNumber evidence="3 10">1.11.1.6</ecNumber>
    </recommendedName>
</protein>
<dbReference type="AlphaFoldDB" id="A0A0E9NAC3"/>
<dbReference type="InterPro" id="IPR020835">
    <property type="entry name" value="Catalase_sf"/>
</dbReference>
<dbReference type="Pfam" id="PF00199">
    <property type="entry name" value="Catalase"/>
    <property type="match status" value="1"/>
</dbReference>
<dbReference type="Gene3D" id="1.20.1370.20">
    <property type="match status" value="1"/>
</dbReference>
<keyword evidence="4 10" id="KW-0575">Peroxidase</keyword>
<dbReference type="GO" id="GO:0042744">
    <property type="term" value="P:hydrogen peroxide catabolic process"/>
    <property type="evidence" value="ECO:0007669"/>
    <property type="project" value="UniProtKB-UniRule"/>
</dbReference>
<dbReference type="Pfam" id="PF06628">
    <property type="entry name" value="Catalase-rel"/>
    <property type="match status" value="1"/>
</dbReference>